<dbReference type="InterPro" id="IPR053184">
    <property type="entry name" value="FeoA-like"/>
</dbReference>
<dbReference type="InterPro" id="IPR007167">
    <property type="entry name" value="Fe-transptr_FeoA-like"/>
</dbReference>
<organism evidence="3 4">
    <name type="scientific">Candidatus Alectryocaccomicrobium excrementavium</name>
    <dbReference type="NCBI Taxonomy" id="2840668"/>
    <lineage>
        <taxon>Bacteria</taxon>
        <taxon>Bacillati</taxon>
        <taxon>Bacillota</taxon>
        <taxon>Clostridia</taxon>
        <taxon>Candidatus Alectryocaccomicrobium</taxon>
    </lineage>
</organism>
<reference evidence="3" key="2">
    <citation type="journal article" date="2021" name="PeerJ">
        <title>Extensive microbial diversity within the chicken gut microbiome revealed by metagenomics and culture.</title>
        <authorList>
            <person name="Gilroy R."/>
            <person name="Ravi A."/>
            <person name="Getino M."/>
            <person name="Pursley I."/>
            <person name="Horton D.L."/>
            <person name="Alikhan N.F."/>
            <person name="Baker D."/>
            <person name="Gharbi K."/>
            <person name="Hall N."/>
            <person name="Watson M."/>
            <person name="Adriaenssens E.M."/>
            <person name="Foster-Nyarko E."/>
            <person name="Jarju S."/>
            <person name="Secka A."/>
            <person name="Antonio M."/>
            <person name="Oren A."/>
            <person name="Chaudhuri R.R."/>
            <person name="La Ragione R."/>
            <person name="Hildebrand F."/>
            <person name="Pallen M.J."/>
        </authorList>
    </citation>
    <scope>NUCLEOTIDE SEQUENCE</scope>
    <source>
        <strain evidence="3">13766</strain>
    </source>
</reference>
<comment type="caution">
    <text evidence="3">The sequence shown here is derived from an EMBL/GenBank/DDBJ whole genome shotgun (WGS) entry which is preliminary data.</text>
</comment>
<evidence type="ECO:0000313" key="4">
    <source>
        <dbReference type="Proteomes" id="UP000824140"/>
    </source>
</evidence>
<dbReference type="PANTHER" id="PTHR43151:SF1">
    <property type="entry name" value="SSR2333 PROTEIN"/>
    <property type="match status" value="1"/>
</dbReference>
<dbReference type="AlphaFoldDB" id="A0A9D1G008"/>
<dbReference type="InterPro" id="IPR008988">
    <property type="entry name" value="Transcriptional_repressor_C"/>
</dbReference>
<name>A0A9D1G008_9FIRM</name>
<keyword evidence="1" id="KW-0408">Iron</keyword>
<dbReference type="GO" id="GO:0046914">
    <property type="term" value="F:transition metal ion binding"/>
    <property type="evidence" value="ECO:0007669"/>
    <property type="project" value="InterPro"/>
</dbReference>
<dbReference type="PANTHER" id="PTHR43151">
    <property type="entry name" value="FEOA FAMILY PROTEIN"/>
    <property type="match status" value="1"/>
</dbReference>
<evidence type="ECO:0000259" key="2">
    <source>
        <dbReference type="SMART" id="SM00899"/>
    </source>
</evidence>
<protein>
    <submittedName>
        <fullName evidence="3">Ferrous iron transport protein A</fullName>
    </submittedName>
</protein>
<evidence type="ECO:0000256" key="1">
    <source>
        <dbReference type="ARBA" id="ARBA00023004"/>
    </source>
</evidence>
<dbReference type="Proteomes" id="UP000824140">
    <property type="component" value="Unassembled WGS sequence"/>
</dbReference>
<feature type="domain" description="Ferrous iron transporter FeoA-like" evidence="2">
    <location>
        <begin position="2"/>
        <end position="70"/>
    </location>
</feature>
<reference evidence="3" key="1">
    <citation type="submission" date="2020-10" db="EMBL/GenBank/DDBJ databases">
        <authorList>
            <person name="Gilroy R."/>
        </authorList>
    </citation>
    <scope>NUCLEOTIDE SEQUENCE</scope>
    <source>
        <strain evidence="3">13766</strain>
    </source>
</reference>
<dbReference type="EMBL" id="DVJN01000064">
    <property type="protein sequence ID" value="HIS92030.1"/>
    <property type="molecule type" value="Genomic_DNA"/>
</dbReference>
<dbReference type="Gene3D" id="2.30.30.90">
    <property type="match status" value="1"/>
</dbReference>
<proteinExistence type="predicted"/>
<dbReference type="Pfam" id="PF04023">
    <property type="entry name" value="FeoA"/>
    <property type="match status" value="1"/>
</dbReference>
<sequence length="70" mass="7726">MMPLAMADAGANYTIQKITGRDEVRQHLAELGFVVGEPVRIVNELAGNLILSVKDSRIALDRDMAMRIMV</sequence>
<accession>A0A9D1G008</accession>
<dbReference type="InterPro" id="IPR038157">
    <property type="entry name" value="FeoA_core_dom"/>
</dbReference>
<dbReference type="SMART" id="SM00899">
    <property type="entry name" value="FeoA"/>
    <property type="match status" value="1"/>
</dbReference>
<evidence type="ECO:0000313" key="3">
    <source>
        <dbReference type="EMBL" id="HIS92030.1"/>
    </source>
</evidence>
<dbReference type="SUPFAM" id="SSF50037">
    <property type="entry name" value="C-terminal domain of transcriptional repressors"/>
    <property type="match status" value="1"/>
</dbReference>
<gene>
    <name evidence="3" type="ORF">IAA84_03335</name>
</gene>